<dbReference type="Proteomes" id="UP000823388">
    <property type="component" value="Chromosome 3K"/>
</dbReference>
<evidence type="ECO:0000256" key="3">
    <source>
        <dbReference type="SAM" id="SignalP"/>
    </source>
</evidence>
<dbReference type="AlphaFoldDB" id="A0A8T0V951"/>
<dbReference type="PANTHER" id="PTHR33491">
    <property type="entry name" value="OSJNBA0016N04.9 PROTEIN"/>
    <property type="match status" value="1"/>
</dbReference>
<evidence type="ECO:0000256" key="1">
    <source>
        <dbReference type="ARBA" id="ARBA00004167"/>
    </source>
</evidence>
<dbReference type="Pfam" id="PF13947">
    <property type="entry name" value="GUB_WAK_bind"/>
    <property type="match status" value="1"/>
</dbReference>
<keyword evidence="2 3" id="KW-0732">Signal</keyword>
<feature type="domain" description="Wall-associated receptor kinase galacturonan-binding" evidence="4">
    <location>
        <begin position="26"/>
        <end position="83"/>
    </location>
</feature>
<proteinExistence type="predicted"/>
<evidence type="ECO:0000313" key="6">
    <source>
        <dbReference type="Proteomes" id="UP000823388"/>
    </source>
</evidence>
<evidence type="ECO:0000259" key="4">
    <source>
        <dbReference type="Pfam" id="PF13947"/>
    </source>
</evidence>
<comment type="caution">
    <text evidence="5">The sequence shown here is derived from an EMBL/GenBank/DDBJ whole genome shotgun (WGS) entry which is preliminary data.</text>
</comment>
<evidence type="ECO:0000256" key="2">
    <source>
        <dbReference type="ARBA" id="ARBA00022729"/>
    </source>
</evidence>
<accession>A0A8T0V951</accession>
<keyword evidence="6" id="KW-1185">Reference proteome</keyword>
<organism evidence="5 6">
    <name type="scientific">Panicum virgatum</name>
    <name type="common">Blackwell switchgrass</name>
    <dbReference type="NCBI Taxonomy" id="38727"/>
    <lineage>
        <taxon>Eukaryota</taxon>
        <taxon>Viridiplantae</taxon>
        <taxon>Streptophyta</taxon>
        <taxon>Embryophyta</taxon>
        <taxon>Tracheophyta</taxon>
        <taxon>Spermatophyta</taxon>
        <taxon>Magnoliopsida</taxon>
        <taxon>Liliopsida</taxon>
        <taxon>Poales</taxon>
        <taxon>Poaceae</taxon>
        <taxon>PACMAD clade</taxon>
        <taxon>Panicoideae</taxon>
        <taxon>Panicodae</taxon>
        <taxon>Paniceae</taxon>
        <taxon>Panicinae</taxon>
        <taxon>Panicum</taxon>
        <taxon>Panicum sect. Hiantes</taxon>
    </lineage>
</organism>
<comment type="subcellular location">
    <subcellularLocation>
        <location evidence="1">Membrane</location>
        <topology evidence="1">Single-pass membrane protein</topology>
    </subcellularLocation>
</comment>
<gene>
    <name evidence="5" type="ORF">PVAP13_3KG555601</name>
</gene>
<reference evidence="5" key="1">
    <citation type="submission" date="2020-05" db="EMBL/GenBank/DDBJ databases">
        <title>WGS assembly of Panicum virgatum.</title>
        <authorList>
            <person name="Lovell J.T."/>
            <person name="Jenkins J."/>
            <person name="Shu S."/>
            <person name="Juenger T.E."/>
            <person name="Schmutz J."/>
        </authorList>
    </citation>
    <scope>NUCLEOTIDE SEQUENCE</scope>
    <source>
        <strain evidence="5">AP13</strain>
    </source>
</reference>
<feature type="chain" id="PRO_5035847837" description="Wall-associated receptor kinase galacturonan-binding domain-containing protein" evidence="3">
    <location>
        <begin position="23"/>
        <end position="203"/>
    </location>
</feature>
<protein>
    <recommendedName>
        <fullName evidence="4">Wall-associated receptor kinase galacturonan-binding domain-containing protein</fullName>
    </recommendedName>
</protein>
<dbReference type="InterPro" id="IPR025287">
    <property type="entry name" value="WAK_GUB"/>
</dbReference>
<name>A0A8T0V951_PANVG</name>
<dbReference type="GO" id="GO:0016020">
    <property type="term" value="C:membrane"/>
    <property type="evidence" value="ECO:0007669"/>
    <property type="project" value="UniProtKB-SubCell"/>
</dbReference>
<evidence type="ECO:0000313" key="5">
    <source>
        <dbReference type="EMBL" id="KAG2630887.1"/>
    </source>
</evidence>
<dbReference type="GO" id="GO:0030247">
    <property type="term" value="F:polysaccharide binding"/>
    <property type="evidence" value="ECO:0007669"/>
    <property type="project" value="InterPro"/>
</dbReference>
<sequence>MAEYSVITVALLLQATTALCSSLPGCASSCGNIDIPFPFGIGSGCHLPGFNVVCDRSYRPPRLFLGDGTVKVLEISLPNSTAVIDSDAVRVRYGTATGDGAWGRGLGGADGPYYLAERRNRLQWKPRRRRRVHHRLRAGRRRPVRTSGRVRWCRLLPVGHRRQPDVVSNPCVLLREHHAGSVLLGEPVRAGVHRGQGVVRRQR</sequence>
<feature type="signal peptide" evidence="3">
    <location>
        <begin position="1"/>
        <end position="22"/>
    </location>
</feature>
<dbReference type="EMBL" id="CM029041">
    <property type="protein sequence ID" value="KAG2630887.1"/>
    <property type="molecule type" value="Genomic_DNA"/>
</dbReference>